<proteinExistence type="inferred from homology"/>
<dbReference type="InterPro" id="IPR029052">
    <property type="entry name" value="Metallo-depent_PP-like"/>
</dbReference>
<keyword evidence="1" id="KW-0479">Metal-binding</keyword>
<comment type="similarity">
    <text evidence="4">Belongs to the cyclic nucleotide phosphodiesterase class-III family.</text>
</comment>
<gene>
    <name evidence="6" type="ORF">A0U93_15100</name>
</gene>
<evidence type="ECO:0000256" key="2">
    <source>
        <dbReference type="ARBA" id="ARBA00022801"/>
    </source>
</evidence>
<dbReference type="AlphaFoldDB" id="A0A1U9KUR0"/>
<dbReference type="EMBL" id="CP014691">
    <property type="protein sequence ID" value="AQS89594.1"/>
    <property type="molecule type" value="Genomic_DNA"/>
</dbReference>
<accession>A0A1U9KUR0</accession>
<reference evidence="6 7" key="1">
    <citation type="submission" date="2016-03" db="EMBL/GenBank/DDBJ databases">
        <title>Acetic acid bacteria sequencing.</title>
        <authorList>
            <person name="Brandt J."/>
            <person name="Jakob F."/>
            <person name="Vogel R.F."/>
        </authorList>
    </citation>
    <scope>NUCLEOTIDE SEQUENCE [LARGE SCALE GENOMIC DNA]</scope>
    <source>
        <strain evidence="6 7">NBRC 101099</strain>
    </source>
</reference>
<evidence type="ECO:0000313" key="7">
    <source>
        <dbReference type="Proteomes" id="UP000188604"/>
    </source>
</evidence>
<dbReference type="GO" id="GO:0046872">
    <property type="term" value="F:metal ion binding"/>
    <property type="evidence" value="ECO:0007669"/>
    <property type="project" value="UniProtKB-KW"/>
</dbReference>
<keyword evidence="3" id="KW-0408">Iron</keyword>
<keyword evidence="2" id="KW-0378">Hydrolase</keyword>
<dbReference type="PANTHER" id="PTHR42988">
    <property type="entry name" value="PHOSPHOHYDROLASE"/>
    <property type="match status" value="1"/>
</dbReference>
<evidence type="ECO:0000256" key="1">
    <source>
        <dbReference type="ARBA" id="ARBA00022723"/>
    </source>
</evidence>
<evidence type="ECO:0000313" key="6">
    <source>
        <dbReference type="EMBL" id="AQS89594.1"/>
    </source>
</evidence>
<dbReference type="Proteomes" id="UP000188604">
    <property type="component" value="Chromosome"/>
</dbReference>
<organism evidence="6 7">
    <name type="scientific">Neoasaia chiangmaiensis</name>
    <dbReference type="NCBI Taxonomy" id="320497"/>
    <lineage>
        <taxon>Bacteria</taxon>
        <taxon>Pseudomonadati</taxon>
        <taxon>Pseudomonadota</taxon>
        <taxon>Alphaproteobacteria</taxon>
        <taxon>Acetobacterales</taxon>
        <taxon>Acetobacteraceae</taxon>
        <taxon>Neoasaia</taxon>
    </lineage>
</organism>
<evidence type="ECO:0000256" key="3">
    <source>
        <dbReference type="ARBA" id="ARBA00023004"/>
    </source>
</evidence>
<dbReference type="Gene3D" id="3.60.21.10">
    <property type="match status" value="1"/>
</dbReference>
<dbReference type="PANTHER" id="PTHR42988:SF2">
    <property type="entry name" value="CYCLIC NUCLEOTIDE PHOSPHODIESTERASE CBUA0032-RELATED"/>
    <property type="match status" value="1"/>
</dbReference>
<dbReference type="OrthoDB" id="9794568at2"/>
<sequence>MSAIQPSPVRLAHLSDVHLPPPLPISPRALFNKRALSLLSWQQHRRHRHLAGLGDAVVADAIAHAPDAFAITGDLTNFGLPAEFAAAADWLSTLPGAVTVVPGNHDRMTPMPWTSGLDLWSRWMPARPDAFPYMRQVGDVALIGVNSAIASPPFMAYGRVGRTQGERLRGMLLRTRHLCRIVMIHHPPRRGLTPWRKSLLDTAQFAALLKVTGAEAVLHGHSHNASLATVPGTDIPLIGVASASLQSDKPWRQAGWNELSISRASDTWQVDLTRRRVDADGTAHSTVHRTWKRPIGIPGIAT</sequence>
<evidence type="ECO:0000259" key="5">
    <source>
        <dbReference type="Pfam" id="PF00149"/>
    </source>
</evidence>
<dbReference type="InterPro" id="IPR004843">
    <property type="entry name" value="Calcineurin-like_PHP"/>
</dbReference>
<name>A0A1U9KUR0_9PROT</name>
<dbReference type="Pfam" id="PF00149">
    <property type="entry name" value="Metallophos"/>
    <property type="match status" value="1"/>
</dbReference>
<keyword evidence="7" id="KW-1185">Reference proteome</keyword>
<dbReference type="SUPFAM" id="SSF56300">
    <property type="entry name" value="Metallo-dependent phosphatases"/>
    <property type="match status" value="1"/>
</dbReference>
<evidence type="ECO:0000256" key="4">
    <source>
        <dbReference type="ARBA" id="ARBA00025742"/>
    </source>
</evidence>
<dbReference type="RefSeq" id="WP_077808601.1">
    <property type="nucleotide sequence ID" value="NZ_BJXS01000001.1"/>
</dbReference>
<dbReference type="GO" id="GO:0016787">
    <property type="term" value="F:hydrolase activity"/>
    <property type="evidence" value="ECO:0007669"/>
    <property type="project" value="UniProtKB-KW"/>
</dbReference>
<feature type="domain" description="Calcineurin-like phosphoesterase" evidence="5">
    <location>
        <begin position="10"/>
        <end position="224"/>
    </location>
</feature>
<dbReference type="InterPro" id="IPR050884">
    <property type="entry name" value="CNP_phosphodiesterase-III"/>
</dbReference>
<dbReference type="KEGG" id="nch:A0U93_15100"/>
<protein>
    <recommendedName>
        <fullName evidence="5">Calcineurin-like phosphoesterase domain-containing protein</fullName>
    </recommendedName>
</protein>
<dbReference type="STRING" id="320497.A0U93_15100"/>